<gene>
    <name evidence="2" type="ORF">SAMN06275492_11741</name>
</gene>
<evidence type="ECO:0000259" key="1">
    <source>
        <dbReference type="Pfam" id="PF01966"/>
    </source>
</evidence>
<dbReference type="PANTHER" id="PTHR38659:SF2">
    <property type="entry name" value="HDIG DOMAIN PROTEIN"/>
    <property type="match status" value="1"/>
</dbReference>
<organism evidence="2 3">
    <name type="scientific">Dethiosulfovibrio salsuginis</name>
    <dbReference type="NCBI Taxonomy" id="561720"/>
    <lineage>
        <taxon>Bacteria</taxon>
        <taxon>Thermotogati</taxon>
        <taxon>Synergistota</taxon>
        <taxon>Synergistia</taxon>
        <taxon>Synergistales</taxon>
        <taxon>Dethiosulfovibrionaceae</taxon>
        <taxon>Dethiosulfovibrio</taxon>
    </lineage>
</organism>
<evidence type="ECO:0000313" key="3">
    <source>
        <dbReference type="Proteomes" id="UP000193355"/>
    </source>
</evidence>
<dbReference type="STRING" id="561720.SAMN06275492_11741"/>
<proteinExistence type="predicted"/>
<dbReference type="NCBIfam" id="TIGR00277">
    <property type="entry name" value="HDIG"/>
    <property type="match status" value="1"/>
</dbReference>
<sequence>MSISRDDALVLVREHNKEEGHIRHALAVEACMRHFALKFDQDPDLWGLAGLVHDLDWEEVSSCPENHTKVAASILEDKGYPDEVIRAVRAHGWGICSDVEPISPMEKTLFSVDELTGLVMTTALVRPSKSLSDLTVKSVKKKWNDKRFAAGVDRQLIEKGAEMMGIELSDLISGVIEAMKPVQRELGLEELL</sequence>
<dbReference type="InterPro" id="IPR006675">
    <property type="entry name" value="HDIG_dom"/>
</dbReference>
<evidence type="ECO:0000313" key="2">
    <source>
        <dbReference type="EMBL" id="SMG32586.1"/>
    </source>
</evidence>
<protein>
    <submittedName>
        <fullName evidence="2">HDIG domain-containing protein</fullName>
    </submittedName>
</protein>
<dbReference type="Pfam" id="PF01966">
    <property type="entry name" value="HD"/>
    <property type="match status" value="1"/>
</dbReference>
<dbReference type="Proteomes" id="UP000193355">
    <property type="component" value="Unassembled WGS sequence"/>
</dbReference>
<reference evidence="3" key="1">
    <citation type="submission" date="2017-04" db="EMBL/GenBank/DDBJ databases">
        <authorList>
            <person name="Varghese N."/>
            <person name="Submissions S."/>
        </authorList>
    </citation>
    <scope>NUCLEOTIDE SEQUENCE [LARGE SCALE GENOMIC DNA]</scope>
    <source>
        <strain evidence="3">USBA 82</strain>
    </source>
</reference>
<feature type="domain" description="HD" evidence="1">
    <location>
        <begin position="22"/>
        <end position="92"/>
    </location>
</feature>
<dbReference type="RefSeq" id="WP_085544756.1">
    <property type="nucleotide sequence ID" value="NZ_FXBB01000017.1"/>
</dbReference>
<dbReference type="InterPro" id="IPR003607">
    <property type="entry name" value="HD/PDEase_dom"/>
</dbReference>
<name>A0A1X7JVX4_9BACT</name>
<accession>A0A1X7JVX4</accession>
<dbReference type="EMBL" id="FXBB01000017">
    <property type="protein sequence ID" value="SMG32586.1"/>
    <property type="molecule type" value="Genomic_DNA"/>
</dbReference>
<keyword evidence="3" id="KW-1185">Reference proteome</keyword>
<dbReference type="CDD" id="cd00077">
    <property type="entry name" value="HDc"/>
    <property type="match status" value="1"/>
</dbReference>
<dbReference type="OrthoDB" id="9801160at2"/>
<dbReference type="SUPFAM" id="SSF109604">
    <property type="entry name" value="HD-domain/PDEase-like"/>
    <property type="match status" value="1"/>
</dbReference>
<dbReference type="InterPro" id="IPR006674">
    <property type="entry name" value="HD_domain"/>
</dbReference>
<dbReference type="PANTHER" id="PTHR38659">
    <property type="entry name" value="METAL-DEPENDENT PHOSPHOHYDROLASE"/>
    <property type="match status" value="1"/>
</dbReference>
<dbReference type="AlphaFoldDB" id="A0A1X7JVX4"/>
<dbReference type="Gene3D" id="1.10.3210.10">
    <property type="entry name" value="Hypothetical protein af1432"/>
    <property type="match status" value="1"/>
</dbReference>